<feature type="region of interest" description="Disordered" evidence="5">
    <location>
        <begin position="123"/>
        <end position="157"/>
    </location>
</feature>
<dbReference type="eggNOG" id="ENOG502S3QB">
    <property type="taxonomic scope" value="Eukaryota"/>
</dbReference>
<dbReference type="STRING" id="72664.V4LLY0"/>
<reference evidence="7 8" key="1">
    <citation type="journal article" date="2013" name="Front. Plant Sci.">
        <title>The Reference Genome of the Halophytic Plant Eutrema salsugineum.</title>
        <authorList>
            <person name="Yang R."/>
            <person name="Jarvis D.E."/>
            <person name="Chen H."/>
            <person name="Beilstein M.A."/>
            <person name="Grimwood J."/>
            <person name="Jenkins J."/>
            <person name="Shu S."/>
            <person name="Prochnik S."/>
            <person name="Xin M."/>
            <person name="Ma C."/>
            <person name="Schmutz J."/>
            <person name="Wing R.A."/>
            <person name="Mitchell-Olds T."/>
            <person name="Schumaker K.S."/>
            <person name="Wang X."/>
        </authorList>
    </citation>
    <scope>NUCLEOTIDE SEQUENCE [LARGE SCALE GENOMIC DNA]</scope>
</reference>
<keyword evidence="4" id="KW-0539">Nucleus</keyword>
<dbReference type="GO" id="GO:0000278">
    <property type="term" value="P:mitotic cell cycle"/>
    <property type="evidence" value="ECO:0007669"/>
    <property type="project" value="InterPro"/>
</dbReference>
<dbReference type="EMBL" id="KI517441">
    <property type="protein sequence ID" value="ESQ44754.1"/>
    <property type="molecule type" value="Genomic_DNA"/>
</dbReference>
<dbReference type="AlphaFoldDB" id="V4LLY0"/>
<keyword evidence="3" id="KW-0963">Cytoplasm</keyword>
<evidence type="ECO:0000256" key="2">
    <source>
        <dbReference type="ARBA" id="ARBA00004496"/>
    </source>
</evidence>
<evidence type="ECO:0000256" key="5">
    <source>
        <dbReference type="SAM" id="MobiDB-lite"/>
    </source>
</evidence>
<proteinExistence type="predicted"/>
<dbReference type="PANTHER" id="PTHR34362:SF1">
    <property type="entry name" value="WPP DOMAIN-CONTAINING PROTEIN 1-RELATED"/>
    <property type="match status" value="1"/>
</dbReference>
<dbReference type="InterPro" id="IPR038214">
    <property type="entry name" value="WPP_sf"/>
</dbReference>
<gene>
    <name evidence="7" type="ORF">EUTSA_v10003281mg</name>
</gene>
<dbReference type="Gene3D" id="1.10.246.200">
    <property type="entry name" value="WPP domain"/>
    <property type="match status" value="1"/>
</dbReference>
<dbReference type="OrthoDB" id="1927559at2759"/>
<sequence length="157" mass="17010">MAETETISTTSTTLPATKISKEEENELEKKQGGISLRIWPLSQKTRDAVVNRLIESLSTESILSKRYEIFPSKEASSVAKSIEEEAYGVASAAVVGDDDGIEILKAYSKEISKLVLDSVKTRPLASPNPIAADAKADSTEDVKEEEEAHVDSVKVEA</sequence>
<keyword evidence="8" id="KW-1185">Reference proteome</keyword>
<evidence type="ECO:0000256" key="4">
    <source>
        <dbReference type="ARBA" id="ARBA00023242"/>
    </source>
</evidence>
<name>V4LLY0_EUTSA</name>
<dbReference type="Pfam" id="PF13943">
    <property type="entry name" value="WPP"/>
    <property type="match status" value="1"/>
</dbReference>
<dbReference type="InterPro" id="IPR025265">
    <property type="entry name" value="WPP_dom"/>
</dbReference>
<feature type="domain" description="WPP" evidence="6">
    <location>
        <begin position="35"/>
        <end position="126"/>
    </location>
</feature>
<accession>V4LLY0</accession>
<evidence type="ECO:0000259" key="6">
    <source>
        <dbReference type="Pfam" id="PF13943"/>
    </source>
</evidence>
<evidence type="ECO:0000313" key="7">
    <source>
        <dbReference type="EMBL" id="ESQ44754.1"/>
    </source>
</evidence>
<dbReference type="KEGG" id="eus:EUTSA_v10003281mg"/>
<dbReference type="PANTHER" id="PTHR34362">
    <property type="entry name" value="WPP DOMAIN-CONTAINING PROTEIN 1-RELATED"/>
    <property type="match status" value="1"/>
</dbReference>
<dbReference type="GO" id="GO:0048527">
    <property type="term" value="P:lateral root development"/>
    <property type="evidence" value="ECO:0007669"/>
    <property type="project" value="EnsemblPlants"/>
</dbReference>
<evidence type="ECO:0000256" key="1">
    <source>
        <dbReference type="ARBA" id="ARBA00004123"/>
    </source>
</evidence>
<evidence type="ECO:0000256" key="3">
    <source>
        <dbReference type="ARBA" id="ARBA00022490"/>
    </source>
</evidence>
<evidence type="ECO:0000313" key="8">
    <source>
        <dbReference type="Proteomes" id="UP000030689"/>
    </source>
</evidence>
<protein>
    <recommendedName>
        <fullName evidence="6">WPP domain-containing protein</fullName>
    </recommendedName>
</protein>
<feature type="region of interest" description="Disordered" evidence="5">
    <location>
        <begin position="1"/>
        <end position="26"/>
    </location>
</feature>
<organism evidence="7 8">
    <name type="scientific">Eutrema salsugineum</name>
    <name type="common">Saltwater cress</name>
    <name type="synonym">Sisymbrium salsugineum</name>
    <dbReference type="NCBI Taxonomy" id="72664"/>
    <lineage>
        <taxon>Eukaryota</taxon>
        <taxon>Viridiplantae</taxon>
        <taxon>Streptophyta</taxon>
        <taxon>Embryophyta</taxon>
        <taxon>Tracheophyta</taxon>
        <taxon>Spermatophyta</taxon>
        <taxon>Magnoliopsida</taxon>
        <taxon>eudicotyledons</taxon>
        <taxon>Gunneridae</taxon>
        <taxon>Pentapetalae</taxon>
        <taxon>rosids</taxon>
        <taxon>malvids</taxon>
        <taxon>Brassicales</taxon>
        <taxon>Brassicaceae</taxon>
        <taxon>Eutremeae</taxon>
        <taxon>Eutrema</taxon>
    </lineage>
</organism>
<feature type="compositionally biased region" description="Low complexity" evidence="5">
    <location>
        <begin position="1"/>
        <end position="13"/>
    </location>
</feature>
<dbReference type="Proteomes" id="UP000030689">
    <property type="component" value="Unassembled WGS sequence"/>
</dbReference>
<dbReference type="GO" id="GO:0005640">
    <property type="term" value="C:nuclear outer membrane"/>
    <property type="evidence" value="ECO:0007669"/>
    <property type="project" value="EnsemblPlants"/>
</dbReference>
<dbReference type="Gramene" id="ESQ44754">
    <property type="protein sequence ID" value="ESQ44754"/>
    <property type="gene ID" value="EUTSA_v10003281mg"/>
</dbReference>
<comment type="subcellular location">
    <subcellularLocation>
        <location evidence="2">Cytoplasm</location>
    </subcellularLocation>
    <subcellularLocation>
        <location evidence="1">Nucleus</location>
    </subcellularLocation>
</comment>
<dbReference type="InterPro" id="IPR044692">
    <property type="entry name" value="WPP1/2/3"/>
</dbReference>
<dbReference type="OMA" id="FAVWPPT"/>
<dbReference type="GO" id="GO:0005737">
    <property type="term" value="C:cytoplasm"/>
    <property type="evidence" value="ECO:0007669"/>
    <property type="project" value="UniProtKB-SubCell"/>
</dbReference>